<evidence type="ECO:0000256" key="1">
    <source>
        <dbReference type="ARBA" id="ARBA00022516"/>
    </source>
</evidence>
<organism evidence="5 6">
    <name type="scientific">Alcanivorax quisquiliarum</name>
    <dbReference type="NCBI Taxonomy" id="2933565"/>
    <lineage>
        <taxon>Bacteria</taxon>
        <taxon>Pseudomonadati</taxon>
        <taxon>Pseudomonadota</taxon>
        <taxon>Gammaproteobacteria</taxon>
        <taxon>Oceanospirillales</taxon>
        <taxon>Alcanivoracaceae</taxon>
        <taxon>Alcanivorax</taxon>
    </lineage>
</organism>
<evidence type="ECO:0000256" key="4">
    <source>
        <dbReference type="ARBA" id="ARBA00023160"/>
    </source>
</evidence>
<dbReference type="EMBL" id="JALKII010000006">
    <property type="protein sequence ID" value="MCK0538126.1"/>
    <property type="molecule type" value="Genomic_DNA"/>
</dbReference>
<dbReference type="InterPro" id="IPR007431">
    <property type="entry name" value="ACP_PD"/>
</dbReference>
<dbReference type="RefSeq" id="WP_246952439.1">
    <property type="nucleotide sequence ID" value="NZ_JALKII010000006.1"/>
</dbReference>
<dbReference type="Pfam" id="PF04336">
    <property type="entry name" value="ACP_PD"/>
    <property type="match status" value="1"/>
</dbReference>
<evidence type="ECO:0000256" key="3">
    <source>
        <dbReference type="ARBA" id="ARBA00023098"/>
    </source>
</evidence>
<protein>
    <submittedName>
        <fullName evidence="5">ACP phosphodiesterase</fullName>
    </submittedName>
</protein>
<keyword evidence="3" id="KW-0443">Lipid metabolism</keyword>
<evidence type="ECO:0000313" key="5">
    <source>
        <dbReference type="EMBL" id="MCK0538126.1"/>
    </source>
</evidence>
<comment type="caution">
    <text evidence="5">The sequence shown here is derived from an EMBL/GenBank/DDBJ whole genome shotgun (WGS) entry which is preliminary data.</text>
</comment>
<reference evidence="5" key="1">
    <citation type="submission" date="2022-04" db="EMBL/GenBank/DDBJ databases">
        <title>Alcanivorax sp. CY1518 draft genome sequence.</title>
        <authorList>
            <person name="Zhao G."/>
            <person name="An M."/>
        </authorList>
    </citation>
    <scope>NUCLEOTIDE SEQUENCE</scope>
    <source>
        <strain evidence="5">CY1518</strain>
    </source>
</reference>
<evidence type="ECO:0000256" key="2">
    <source>
        <dbReference type="ARBA" id="ARBA00022801"/>
    </source>
</evidence>
<gene>
    <name evidence="5" type="ORF">MU846_10430</name>
</gene>
<keyword evidence="2" id="KW-0378">Hydrolase</keyword>
<name>A0ABT0E8F7_9GAMM</name>
<proteinExistence type="predicted"/>
<dbReference type="Proteomes" id="UP001165524">
    <property type="component" value="Unassembled WGS sequence"/>
</dbReference>
<dbReference type="PIRSF" id="PIRSF011489">
    <property type="entry name" value="DUF479"/>
    <property type="match status" value="1"/>
</dbReference>
<accession>A0ABT0E8F7</accession>
<keyword evidence="6" id="KW-1185">Reference proteome</keyword>
<keyword evidence="4" id="KW-0275">Fatty acid biosynthesis</keyword>
<keyword evidence="4" id="KW-0276">Fatty acid metabolism</keyword>
<sequence>MNYFAHLVLAQPTVASKVGNLMGDFMRGVREEQLPPAVRQGLLNHRLVDRVTDEHPLVIESRRLFSPERRRFAGVALDVVFDHFLVRHWDRIYATPLSAEIHRDYRWLREGAILMPAPMRLITRRMAQHDWFSQYGDLGNIGLALDRIAARIRFANRFTGIIEEVDQHYAELEEVFLTLYPVLQQAVAEHALEIIPSAE</sequence>
<evidence type="ECO:0000313" key="6">
    <source>
        <dbReference type="Proteomes" id="UP001165524"/>
    </source>
</evidence>
<keyword evidence="1" id="KW-0444">Lipid biosynthesis</keyword>
<dbReference type="PANTHER" id="PTHR38764:SF1">
    <property type="entry name" value="ACYL CARRIER PROTEIN PHOSPHODIESTERASE"/>
    <property type="match status" value="1"/>
</dbReference>
<dbReference type="PANTHER" id="PTHR38764">
    <property type="entry name" value="ACYL CARRIER PROTEIN PHOSPHODIESTERASE"/>
    <property type="match status" value="1"/>
</dbReference>